<dbReference type="AlphaFoldDB" id="A0A4Y2TGT3"/>
<name>A0A4Y2TGT3_ARAVE</name>
<evidence type="ECO:0000313" key="1">
    <source>
        <dbReference type="EMBL" id="GBN98405.1"/>
    </source>
</evidence>
<dbReference type="Proteomes" id="UP000499080">
    <property type="component" value="Unassembled WGS sequence"/>
</dbReference>
<gene>
    <name evidence="1" type="ORF">AVEN_101696_1</name>
    <name evidence="2" type="ORF">AVEN_176576_1</name>
</gene>
<evidence type="ECO:0000313" key="2">
    <source>
        <dbReference type="EMBL" id="GBN98646.1"/>
    </source>
</evidence>
<dbReference type="EMBL" id="BGPR01027703">
    <property type="protein sequence ID" value="GBN98405.1"/>
    <property type="molecule type" value="Genomic_DNA"/>
</dbReference>
<dbReference type="EMBL" id="BGPR01027839">
    <property type="protein sequence ID" value="GBN98646.1"/>
    <property type="molecule type" value="Genomic_DNA"/>
</dbReference>
<keyword evidence="3" id="KW-1185">Reference proteome</keyword>
<sequence length="125" mass="14537">MANEQPERYSLTSGPSDLTDAFPVVSRGQNLHCLTHDRDTRVTIDEWIIPCRYMESIGHVSESMNTPMLEKLGRLRFIFPIDFGSIYFDQKTSLKSDLEKNGEEAFRRRRKNLPRHVFECDISVT</sequence>
<proteinExistence type="predicted"/>
<reference evidence="2 3" key="1">
    <citation type="journal article" date="2019" name="Sci. Rep.">
        <title>Orb-weaving spider Araneus ventricosus genome elucidates the spidroin gene catalogue.</title>
        <authorList>
            <person name="Kono N."/>
            <person name="Nakamura H."/>
            <person name="Ohtoshi R."/>
            <person name="Moran D.A.P."/>
            <person name="Shinohara A."/>
            <person name="Yoshida Y."/>
            <person name="Fujiwara M."/>
            <person name="Mori M."/>
            <person name="Tomita M."/>
            <person name="Arakawa K."/>
        </authorList>
    </citation>
    <scope>NUCLEOTIDE SEQUENCE [LARGE SCALE GENOMIC DNA]</scope>
</reference>
<comment type="caution">
    <text evidence="2">The sequence shown here is derived from an EMBL/GenBank/DDBJ whole genome shotgun (WGS) entry which is preliminary data.</text>
</comment>
<organism evidence="2 3">
    <name type="scientific">Araneus ventricosus</name>
    <name type="common">Orbweaver spider</name>
    <name type="synonym">Epeira ventricosa</name>
    <dbReference type="NCBI Taxonomy" id="182803"/>
    <lineage>
        <taxon>Eukaryota</taxon>
        <taxon>Metazoa</taxon>
        <taxon>Ecdysozoa</taxon>
        <taxon>Arthropoda</taxon>
        <taxon>Chelicerata</taxon>
        <taxon>Arachnida</taxon>
        <taxon>Araneae</taxon>
        <taxon>Araneomorphae</taxon>
        <taxon>Entelegynae</taxon>
        <taxon>Araneoidea</taxon>
        <taxon>Araneidae</taxon>
        <taxon>Araneus</taxon>
    </lineage>
</organism>
<protein>
    <submittedName>
        <fullName evidence="2">Uncharacterized protein</fullName>
    </submittedName>
</protein>
<evidence type="ECO:0000313" key="3">
    <source>
        <dbReference type="Proteomes" id="UP000499080"/>
    </source>
</evidence>
<accession>A0A4Y2TGT3</accession>